<feature type="compositionally biased region" description="Basic and acidic residues" evidence="5">
    <location>
        <begin position="571"/>
        <end position="583"/>
    </location>
</feature>
<comment type="subunit">
    <text evidence="2">Heterodimer of SbcC and SbcD.</text>
</comment>
<dbReference type="SUPFAM" id="SSF52540">
    <property type="entry name" value="P-loop containing nucleoside triphosphate hydrolases"/>
    <property type="match status" value="1"/>
</dbReference>
<dbReference type="RefSeq" id="WP_307294852.1">
    <property type="nucleotide sequence ID" value="NZ_JAUSXV010000001.1"/>
</dbReference>
<gene>
    <name evidence="7" type="ORF">QFZ53_001341</name>
</gene>
<evidence type="ECO:0000256" key="2">
    <source>
        <dbReference type="ARBA" id="ARBA00011322"/>
    </source>
</evidence>
<dbReference type="GO" id="GO:0004527">
    <property type="term" value="F:exonuclease activity"/>
    <property type="evidence" value="ECO:0007669"/>
    <property type="project" value="UniProtKB-KW"/>
</dbReference>
<dbReference type="InterPro" id="IPR027417">
    <property type="entry name" value="P-loop_NTPase"/>
</dbReference>
<evidence type="ECO:0000256" key="1">
    <source>
        <dbReference type="ARBA" id="ARBA00006930"/>
    </source>
</evidence>
<evidence type="ECO:0000313" key="8">
    <source>
        <dbReference type="Proteomes" id="UP001244427"/>
    </source>
</evidence>
<evidence type="ECO:0000313" key="7">
    <source>
        <dbReference type="EMBL" id="MDQ0647145.1"/>
    </source>
</evidence>
<dbReference type="Pfam" id="PF13558">
    <property type="entry name" value="SbcC_Walker_B"/>
    <property type="match status" value="1"/>
</dbReference>
<dbReference type="GO" id="GO:0006302">
    <property type="term" value="P:double-strand break repair"/>
    <property type="evidence" value="ECO:0007669"/>
    <property type="project" value="InterPro"/>
</dbReference>
<dbReference type="Gene3D" id="3.40.50.300">
    <property type="entry name" value="P-loop containing nucleotide triphosphate hydrolases"/>
    <property type="match status" value="2"/>
</dbReference>
<dbReference type="GO" id="GO:0016887">
    <property type="term" value="F:ATP hydrolysis activity"/>
    <property type="evidence" value="ECO:0007669"/>
    <property type="project" value="InterPro"/>
</dbReference>
<dbReference type="Pfam" id="PF13476">
    <property type="entry name" value="AAA_23"/>
    <property type="match status" value="1"/>
</dbReference>
<dbReference type="PANTHER" id="PTHR32114">
    <property type="entry name" value="ABC TRANSPORTER ABCH.3"/>
    <property type="match status" value="1"/>
</dbReference>
<dbReference type="Proteomes" id="UP001244427">
    <property type="component" value="Unassembled WGS sequence"/>
</dbReference>
<evidence type="ECO:0000256" key="5">
    <source>
        <dbReference type="SAM" id="MobiDB-lite"/>
    </source>
</evidence>
<evidence type="ECO:0000256" key="3">
    <source>
        <dbReference type="ARBA" id="ARBA00013368"/>
    </source>
</evidence>
<sequence length="1020" mass="108921">MRLHRLEVEGFGPFRARQVVDFDAFADDGIFLIAGRTGAGKSSILDAVCFGLYGGVPRYDGGEKRVRSDHSDPDEISEVVVEFSTPAGRFRVTRSPEYLRPAKRGGGMTKQAAGVSLDEWTDAGWIGRAARAVDVGNELDEILQLSREQFLQVILLAQNRFSEFLLANSKDRQALLRRLFGTERFDDVQARFDARRRAAEQALGTRLATVAARVEEAERLATDAQLWGDAGVGPLEAEGAVAPESASGARAAAAARIDATTEERLDDLRRARSRAEYRSERRAADREDAEARLAAADAALSALREDRRAQAERDRARLALTRLEGEATEISAVAVELREARSAEALRATIIAATKASASLEAAVELERGARIAWESFDGAELSPTDAEDEAAAMRAWVGERIKAMGSWGRAAELERGAAALTAELQASQDRVAAASARIEAGAAERATLPERVAAVTTARDDARRTADRAADLARVRDLAAGRVAAAREVVRLSAEHEVAEQSLADASAALAAEQAALAGLRRRRLDGFAGELASTLVDGEPCPVCGSAEHPAPATHSDPVSADDIDAAERVRDDAAERERAAAETSSALRAEAAAAASRADGRTVDTAETELAAATEEYAKSVTAADALARLDEELAELRARLEHLEGQRAADDAESASAREQLALLQQRSTDAATQIDDARGEFATVAERIADTEVRIDAARRLAGAIEDRQRRALAAVDAHEEQQAALEASDFTEVEEVEQALRSPAEQDALQRRIDEHAAQLGKEKATLLELELLTLPEEPIDLAPAEQAASSSRASWISAVDVATKAENAALQLTGLIESATAEHAATAEDAAEFEVLRGLADTIAGRGSNTHKMTLETFVLAAELEEIVQAANRRLHDMSTGRYQLKHSDALAARGAASGLGIVVYDAFTGQIRPAQSLSGGETFLSSLALALGLAEVVTSRAGGIRLDTLFIDEGFGSLDGDTLEVAMRTLDELRQGGRTVGVISHVEAMQEQIPAQLRVRATPEGPSIIETR</sequence>
<keyword evidence="7" id="KW-0269">Exonuclease</keyword>
<feature type="region of interest" description="Disordered" evidence="5">
    <location>
        <begin position="571"/>
        <end position="590"/>
    </location>
</feature>
<evidence type="ECO:0000259" key="6">
    <source>
        <dbReference type="Pfam" id="PF13476"/>
    </source>
</evidence>
<keyword evidence="4" id="KW-0175">Coiled coil</keyword>
<name>A0AAW8EUN3_9MICO</name>
<evidence type="ECO:0000256" key="4">
    <source>
        <dbReference type="SAM" id="Coils"/>
    </source>
</evidence>
<keyword evidence="7" id="KW-0540">Nuclease</keyword>
<feature type="domain" description="Rad50/SbcC-type AAA" evidence="6">
    <location>
        <begin position="5"/>
        <end position="182"/>
    </location>
</feature>
<feature type="coiled-coil region" evidence="4">
    <location>
        <begin position="623"/>
        <end position="657"/>
    </location>
</feature>
<dbReference type="AlphaFoldDB" id="A0AAW8EUN3"/>
<keyword evidence="7" id="KW-0378">Hydrolase</keyword>
<dbReference type="EMBL" id="JAUSXV010000001">
    <property type="protein sequence ID" value="MDQ0647145.1"/>
    <property type="molecule type" value="Genomic_DNA"/>
</dbReference>
<dbReference type="PANTHER" id="PTHR32114:SF2">
    <property type="entry name" value="ABC TRANSPORTER ABCH.3"/>
    <property type="match status" value="1"/>
</dbReference>
<organism evidence="7 8">
    <name type="scientific">Microbacterium natoriense</name>
    <dbReference type="NCBI Taxonomy" id="284570"/>
    <lineage>
        <taxon>Bacteria</taxon>
        <taxon>Bacillati</taxon>
        <taxon>Actinomycetota</taxon>
        <taxon>Actinomycetes</taxon>
        <taxon>Micrococcales</taxon>
        <taxon>Microbacteriaceae</taxon>
        <taxon>Microbacterium</taxon>
    </lineage>
</organism>
<comment type="similarity">
    <text evidence="1">Belongs to the SMC family. SbcC subfamily.</text>
</comment>
<keyword evidence="8" id="KW-1185">Reference proteome</keyword>
<feature type="coiled-coil region" evidence="4">
    <location>
        <begin position="411"/>
        <end position="438"/>
    </location>
</feature>
<reference evidence="7 8" key="1">
    <citation type="submission" date="2023-07" db="EMBL/GenBank/DDBJ databases">
        <title>Comparative genomics of wheat-associated soil bacteria to identify genetic determinants of phenazine resistance.</title>
        <authorList>
            <person name="Mouncey N."/>
        </authorList>
    </citation>
    <scope>NUCLEOTIDE SEQUENCE [LARGE SCALE GENOMIC DNA]</scope>
    <source>
        <strain evidence="7 8">W4I9-1</strain>
    </source>
</reference>
<proteinExistence type="inferred from homology"/>
<protein>
    <recommendedName>
        <fullName evidence="3">Nuclease SbcCD subunit C</fullName>
    </recommendedName>
</protein>
<accession>A0AAW8EUN3</accession>
<dbReference type="InterPro" id="IPR038729">
    <property type="entry name" value="Rad50/SbcC_AAA"/>
</dbReference>
<comment type="caution">
    <text evidence="7">The sequence shown here is derived from an EMBL/GenBank/DDBJ whole genome shotgun (WGS) entry which is preliminary data.</text>
</comment>